<name>Q7NIM3_GLOVI</name>
<feature type="domain" description="DUF5615" evidence="1">
    <location>
        <begin position="3"/>
        <end position="110"/>
    </location>
</feature>
<gene>
    <name evidence="2" type="ordered locus">gll2160</name>
</gene>
<dbReference type="KEGG" id="gvi:gll2160"/>
<accession>Q7NIM3</accession>
<organism evidence="2 3">
    <name type="scientific">Gloeobacter violaceus (strain ATCC 29082 / PCC 7421)</name>
    <dbReference type="NCBI Taxonomy" id="251221"/>
    <lineage>
        <taxon>Bacteria</taxon>
        <taxon>Bacillati</taxon>
        <taxon>Cyanobacteriota</taxon>
        <taxon>Cyanophyceae</taxon>
        <taxon>Gloeobacterales</taxon>
        <taxon>Gloeobacteraceae</taxon>
        <taxon>Gloeobacter</taxon>
    </lineage>
</organism>
<dbReference type="AlphaFoldDB" id="Q7NIM3"/>
<reference evidence="2 3" key="1">
    <citation type="journal article" date="2003" name="DNA Res.">
        <title>Complete genome structure of Gloeobacter violaceus PCC 7421, a cyanobacterium that lacks thylakoids.</title>
        <authorList>
            <person name="Nakamura Y."/>
            <person name="Kaneko T."/>
            <person name="Sato S."/>
            <person name="Mimuro M."/>
            <person name="Miyashita H."/>
            <person name="Tsuchiya T."/>
            <person name="Sasamoto S."/>
            <person name="Watanabe A."/>
            <person name="Kawashima K."/>
            <person name="Kishida Y."/>
            <person name="Kiyokawa C."/>
            <person name="Kohara M."/>
            <person name="Matsumoto M."/>
            <person name="Matsuno A."/>
            <person name="Nakazaki N."/>
            <person name="Shimpo S."/>
            <person name="Takeuchi C."/>
            <person name="Yamada M."/>
            <person name="Tabata S."/>
        </authorList>
    </citation>
    <scope>NUCLEOTIDE SEQUENCE [LARGE SCALE GENOMIC DNA]</scope>
    <source>
        <strain evidence="3">ATCC 29082 / PCC 7421</strain>
    </source>
</reference>
<proteinExistence type="predicted"/>
<keyword evidence="3" id="KW-1185">Reference proteome</keyword>
<dbReference type="EMBL" id="BA000045">
    <property type="protein sequence ID" value="BAC90101.1"/>
    <property type="molecule type" value="Genomic_DNA"/>
</dbReference>
<dbReference type="PATRIC" id="fig|251221.4.peg.2194"/>
<dbReference type="Pfam" id="PF18480">
    <property type="entry name" value="DUF5615"/>
    <property type="match status" value="1"/>
</dbReference>
<protein>
    <submittedName>
        <fullName evidence="2">Gll2160 protein</fullName>
    </submittedName>
</protein>
<dbReference type="PhylomeDB" id="Q7NIM3"/>
<evidence type="ECO:0000313" key="3">
    <source>
        <dbReference type="Proteomes" id="UP000000557"/>
    </source>
</evidence>
<dbReference type="InterPro" id="IPR041049">
    <property type="entry name" value="DUF5615"/>
</dbReference>
<reference evidence="2 3" key="2">
    <citation type="journal article" date="2003" name="DNA Res.">
        <title>Complete genome structure of Gloeobacter violaceus PCC 7421, a cyanobacterium that lacks thylakoids (supplement).</title>
        <authorList>
            <person name="Nakamura Y."/>
            <person name="Kaneko T."/>
            <person name="Sato S."/>
            <person name="Mimuro M."/>
            <person name="Miyashita H."/>
            <person name="Tsuchiya T."/>
            <person name="Sasamoto S."/>
            <person name="Watanabe A."/>
            <person name="Kawashima K."/>
            <person name="Kishida Y."/>
            <person name="Kiyokawa C."/>
            <person name="Kohara M."/>
            <person name="Matsumoto M."/>
            <person name="Matsuno A."/>
            <person name="Nakazaki N."/>
            <person name="Shimpo S."/>
            <person name="Takeuchi C."/>
            <person name="Yamada M."/>
            <person name="Tabata S."/>
        </authorList>
    </citation>
    <scope>NUCLEOTIDE SEQUENCE [LARGE SCALE GENOMIC DNA]</scope>
    <source>
        <strain evidence="3">ATCC 29082 / PCC 7421</strain>
    </source>
</reference>
<dbReference type="OrthoDB" id="3216372at2"/>
<dbReference type="STRING" id="251221.gene:10759655"/>
<sequence>MARFFTDEQFPFQATFHLRSLGHDVLTVQEAGMANQKVPDTEVLAFAITTGRILLTLNRRDFIQLHSQHPDHSGMVVCTDDRNWENLATRIDEAVSAVANTEGVLIRVNRPAREK</sequence>
<dbReference type="eggNOG" id="COG4634">
    <property type="taxonomic scope" value="Bacteria"/>
</dbReference>
<dbReference type="EnsemblBacteria" id="BAC90101">
    <property type="protein sequence ID" value="BAC90101"/>
    <property type="gene ID" value="BAC90101"/>
</dbReference>
<dbReference type="RefSeq" id="WP_011142157.1">
    <property type="nucleotide sequence ID" value="NC_005125.1"/>
</dbReference>
<dbReference type="Proteomes" id="UP000000557">
    <property type="component" value="Chromosome"/>
</dbReference>
<dbReference type="InParanoid" id="Q7NIM3"/>
<dbReference type="HOGENOM" id="CLU_166094_1_0_3"/>
<evidence type="ECO:0000313" key="2">
    <source>
        <dbReference type="EMBL" id="BAC90101.1"/>
    </source>
</evidence>
<evidence type="ECO:0000259" key="1">
    <source>
        <dbReference type="Pfam" id="PF18480"/>
    </source>
</evidence>